<gene>
    <name evidence="1" type="ORF">VP01_2063g2</name>
</gene>
<sequence length="403" mass="46265">MYINVEKKFILPNFLFSLHFKNCHETLTPRGSRPMALLKTSISLVMALTWECSGFFISFLTSGSAKSILYNLNYKMKGMSWLHRESFSSSQLIQKSFTMLHELVFKYSLQLVLKLSELVQTLRNNLFHTKSLKVSAFSCSNSTNRIKNNQEKHHELSSVIPSEVLESKGGEKKIVKTHYGIRGSIDFLVLNRDVSMALSCKFYHFTFLNNLLLVLTCVDAKLKNQPDALPKSSCYHPSNKVRYSFHLLKKSYTTFAHPIFLEIIFEFQKNVKNPYENVVINAQGLMFCLEIIITHISYVKALLVSLYQFFQSMSIRTLHKTHTTLPTNKNFLASQNFSYLVGGASLKHPPTKTHTRAWKANQISSQFSLFLPQKMSHSCFHSPPSLSLNLPRLLCRVFDFVFA</sequence>
<evidence type="ECO:0000313" key="1">
    <source>
        <dbReference type="EMBL" id="KNZ57819.1"/>
    </source>
</evidence>
<dbReference type="AlphaFoldDB" id="A0A0L6VAS3"/>
<dbReference type="VEuPathDB" id="FungiDB:VP01_2063g2"/>
<dbReference type="EMBL" id="LAVV01006908">
    <property type="protein sequence ID" value="KNZ57819.1"/>
    <property type="molecule type" value="Genomic_DNA"/>
</dbReference>
<proteinExistence type="predicted"/>
<name>A0A0L6VAS3_9BASI</name>
<organism evidence="1 2">
    <name type="scientific">Puccinia sorghi</name>
    <dbReference type="NCBI Taxonomy" id="27349"/>
    <lineage>
        <taxon>Eukaryota</taxon>
        <taxon>Fungi</taxon>
        <taxon>Dikarya</taxon>
        <taxon>Basidiomycota</taxon>
        <taxon>Pucciniomycotina</taxon>
        <taxon>Pucciniomycetes</taxon>
        <taxon>Pucciniales</taxon>
        <taxon>Pucciniaceae</taxon>
        <taxon>Puccinia</taxon>
    </lineage>
</organism>
<evidence type="ECO:0000313" key="2">
    <source>
        <dbReference type="Proteomes" id="UP000037035"/>
    </source>
</evidence>
<keyword evidence="2" id="KW-1185">Reference proteome</keyword>
<dbReference type="Proteomes" id="UP000037035">
    <property type="component" value="Unassembled WGS sequence"/>
</dbReference>
<protein>
    <submittedName>
        <fullName evidence="1">Uncharacterized protein</fullName>
    </submittedName>
</protein>
<comment type="caution">
    <text evidence="1">The sequence shown here is derived from an EMBL/GenBank/DDBJ whole genome shotgun (WGS) entry which is preliminary data.</text>
</comment>
<reference evidence="1" key="1">
    <citation type="submission" date="2015-08" db="EMBL/GenBank/DDBJ databases">
        <title>Next Generation Sequencing and Analysis of the Genome of Puccinia sorghi L Schw, the Causal Agent of Maize Common Rust.</title>
        <authorList>
            <person name="Rochi L."/>
            <person name="Burguener G."/>
            <person name="Darino M."/>
            <person name="Turjanski A."/>
            <person name="Kreff E."/>
            <person name="Dieguez M.J."/>
            <person name="Sacco F."/>
        </authorList>
    </citation>
    <scope>NUCLEOTIDE SEQUENCE [LARGE SCALE GENOMIC DNA]</scope>
    <source>
        <strain evidence="1">RO10H11247</strain>
    </source>
</reference>
<accession>A0A0L6VAS3</accession>